<organism evidence="2 3">
    <name type="scientific">Symbiodinium microadriaticum</name>
    <name type="common">Dinoflagellate</name>
    <name type="synonym">Zooxanthella microadriatica</name>
    <dbReference type="NCBI Taxonomy" id="2951"/>
    <lineage>
        <taxon>Eukaryota</taxon>
        <taxon>Sar</taxon>
        <taxon>Alveolata</taxon>
        <taxon>Dinophyceae</taxon>
        <taxon>Suessiales</taxon>
        <taxon>Symbiodiniaceae</taxon>
        <taxon>Symbiodinium</taxon>
    </lineage>
</organism>
<feature type="region of interest" description="Disordered" evidence="1">
    <location>
        <begin position="654"/>
        <end position="698"/>
    </location>
</feature>
<keyword evidence="3" id="KW-1185">Reference proteome</keyword>
<reference evidence="2 3" key="1">
    <citation type="submission" date="2016-02" db="EMBL/GenBank/DDBJ databases">
        <title>Genome analysis of coral dinoflagellate symbionts highlights evolutionary adaptations to a symbiotic lifestyle.</title>
        <authorList>
            <person name="Aranda M."/>
            <person name="Li Y."/>
            <person name="Liew Y.J."/>
            <person name="Baumgarten S."/>
            <person name="Simakov O."/>
            <person name="Wilson M."/>
            <person name="Piel J."/>
            <person name="Ashoor H."/>
            <person name="Bougouffa S."/>
            <person name="Bajic V.B."/>
            <person name="Ryu T."/>
            <person name="Ravasi T."/>
            <person name="Bayer T."/>
            <person name="Micklem G."/>
            <person name="Kim H."/>
            <person name="Bhak J."/>
            <person name="Lajeunesse T.C."/>
            <person name="Voolstra C.R."/>
        </authorList>
    </citation>
    <scope>NUCLEOTIDE SEQUENCE [LARGE SCALE GENOMIC DNA]</scope>
    <source>
        <strain evidence="2 3">CCMP2467</strain>
    </source>
</reference>
<evidence type="ECO:0000313" key="2">
    <source>
        <dbReference type="EMBL" id="OLQ13262.1"/>
    </source>
</evidence>
<name>A0A1Q9F0Z0_SYMMI</name>
<accession>A0A1Q9F0Z0</accession>
<dbReference type="EMBL" id="LSRX01000030">
    <property type="protein sequence ID" value="OLQ13262.1"/>
    <property type="molecule type" value="Genomic_DNA"/>
</dbReference>
<dbReference type="OrthoDB" id="443947at2759"/>
<feature type="region of interest" description="Disordered" evidence="1">
    <location>
        <begin position="153"/>
        <end position="173"/>
    </location>
</feature>
<evidence type="ECO:0000256" key="1">
    <source>
        <dbReference type="SAM" id="MobiDB-lite"/>
    </source>
</evidence>
<dbReference type="Proteomes" id="UP000186817">
    <property type="component" value="Unassembled WGS sequence"/>
</dbReference>
<dbReference type="InterPro" id="IPR009091">
    <property type="entry name" value="RCC1/BLIP-II"/>
</dbReference>
<evidence type="ECO:0000313" key="3">
    <source>
        <dbReference type="Proteomes" id="UP000186817"/>
    </source>
</evidence>
<dbReference type="Gene3D" id="2.130.10.30">
    <property type="entry name" value="Regulator of chromosome condensation 1/beta-lactamase-inhibitor protein II"/>
    <property type="match status" value="1"/>
</dbReference>
<dbReference type="SUPFAM" id="SSF50985">
    <property type="entry name" value="RCC1/BLIP-II"/>
    <property type="match status" value="1"/>
</dbReference>
<comment type="caution">
    <text evidence="2">The sequence shown here is derived from an EMBL/GenBank/DDBJ whole genome shotgun (WGS) entry which is preliminary data.</text>
</comment>
<protein>
    <submittedName>
        <fullName evidence="2">Uncharacterized protein</fullName>
    </submittedName>
</protein>
<proteinExistence type="predicted"/>
<sequence>MPWPMRQDLQRVVYQSQLGFTDESRVTVPHQMELAWRSHHYAKENAIDRLVNVFEKTVQWANQQVFEPNENEEPIAFAVFRKHELRRCADGLLGIWRQCQNEACQVLQPSFADHIRTHELDGAGRNDWGWTLCERSLASMGIVQMPMNDAMCHPSRTGSSSGECRPPPMAPDGAHSCAIEPGQAKGSNDRAAAIVHAIAQTANAVASQGWSKMKECVGPGGEALGGCRGFELSPFVWQGITPATLQPAIVVGNLRLRRAREAGEMWKQDRAVAPRLVEGLRAVPVKQVIRSVSCGEHHVGAVSEGDFVENVGYRAKMFAAKTFTAVELLSGHAVASVACGEFHTVYTWGLGLSGRLGHGDEADRIICLVKQERMRRSVPPTAVTDSTSLEPTLLCMDAKLLQLGQESNRLQQTLADLQAQREGDKYLDQLVATASRVAENTAHNLEAIKQQEKTLKHCLALAQEIPGMNKLVQSLGLDLKKGFQMLETLSDSRLAQQRESLQLLQGDHKSQSEKLAKLGTGMDEVKAAEKQLSVDLHVAKEGLKGKIETLHSEHKRFEGSTNSNFRGTNPVVPQCKHLADQCKDMLDYLVRANQHNTSEQETMRTVMEPTGNSEDRIVRVESLCAGLIDQLNEVSELVQQVREAQQLQQEQLGTIIERTPKLPKRSPPQEQSTSTTTPPVSSSTQVPPAPQSAPMAMEPTPTLRLSEHLQPLVQNHGRPVIMVGDPMGQPLNQFSTQDLLRALLNRGSF</sequence>
<gene>
    <name evidence="2" type="ORF">AK812_SmicGene2754</name>
</gene>
<dbReference type="AlphaFoldDB" id="A0A1Q9F0Z0"/>
<feature type="compositionally biased region" description="Low complexity" evidence="1">
    <location>
        <begin position="668"/>
        <end position="686"/>
    </location>
</feature>